<proteinExistence type="predicted"/>
<dbReference type="FunFam" id="3.40.50.720:FF:000363">
    <property type="entry name" value="D-isomer specific 2-hydroxyacid dehydrogenase"/>
    <property type="match status" value="1"/>
</dbReference>
<reference evidence="4 5" key="1">
    <citation type="submission" date="2024-11" db="EMBL/GenBank/DDBJ databases">
        <title>Chromosome-level genome assembly of the freshwater bivalve Anodonta woodiana.</title>
        <authorList>
            <person name="Chen X."/>
        </authorList>
    </citation>
    <scope>NUCLEOTIDE SEQUENCE [LARGE SCALE GENOMIC DNA]</scope>
    <source>
        <strain evidence="4">MN2024</strain>
        <tissue evidence="4">Gills</tissue>
    </source>
</reference>
<dbReference type="Proteomes" id="UP001634394">
    <property type="component" value="Unassembled WGS sequence"/>
</dbReference>
<name>A0ABD3USN3_SINWO</name>
<evidence type="ECO:0000259" key="3">
    <source>
        <dbReference type="Pfam" id="PF02826"/>
    </source>
</evidence>
<dbReference type="GO" id="GO:0016491">
    <property type="term" value="F:oxidoreductase activity"/>
    <property type="evidence" value="ECO:0007669"/>
    <property type="project" value="UniProtKB-KW"/>
</dbReference>
<evidence type="ECO:0000256" key="2">
    <source>
        <dbReference type="ARBA" id="ARBA00023027"/>
    </source>
</evidence>
<dbReference type="Pfam" id="PF02826">
    <property type="entry name" value="2-Hacid_dh_C"/>
    <property type="match status" value="1"/>
</dbReference>
<dbReference type="PANTHER" id="PTHR43333">
    <property type="entry name" value="2-HACID_DH_C DOMAIN-CONTAINING PROTEIN"/>
    <property type="match status" value="1"/>
</dbReference>
<dbReference type="PANTHER" id="PTHR43333:SF1">
    <property type="entry name" value="D-ISOMER SPECIFIC 2-HYDROXYACID DEHYDROGENASE NAD-BINDING DOMAIN-CONTAINING PROTEIN"/>
    <property type="match status" value="1"/>
</dbReference>
<evidence type="ECO:0000313" key="5">
    <source>
        <dbReference type="Proteomes" id="UP001634394"/>
    </source>
</evidence>
<accession>A0ABD3USN3</accession>
<keyword evidence="5" id="KW-1185">Reference proteome</keyword>
<dbReference type="Gene3D" id="3.40.50.720">
    <property type="entry name" value="NAD(P)-binding Rossmann-like Domain"/>
    <property type="match status" value="2"/>
</dbReference>
<evidence type="ECO:0000256" key="1">
    <source>
        <dbReference type="ARBA" id="ARBA00023002"/>
    </source>
</evidence>
<comment type="caution">
    <text evidence="4">The sequence shown here is derived from an EMBL/GenBank/DDBJ whole genome shotgun (WGS) entry which is preliminary data.</text>
</comment>
<feature type="domain" description="D-isomer specific 2-hydroxyacid dehydrogenase NAD-binding" evidence="3">
    <location>
        <begin position="114"/>
        <end position="294"/>
    </location>
</feature>
<keyword evidence="1" id="KW-0560">Oxidoreductase</keyword>
<evidence type="ECO:0000313" key="4">
    <source>
        <dbReference type="EMBL" id="KAL3852504.1"/>
    </source>
</evidence>
<dbReference type="InterPro" id="IPR006140">
    <property type="entry name" value="D-isomer_DH_NAD-bd"/>
</dbReference>
<dbReference type="SUPFAM" id="SSF51735">
    <property type="entry name" value="NAD(P)-binding Rossmann-fold domains"/>
    <property type="match status" value="1"/>
</dbReference>
<gene>
    <name evidence="4" type="ORF">ACJMK2_016133</name>
</gene>
<keyword evidence="2" id="KW-0520">NAD</keyword>
<dbReference type="CDD" id="cd05300">
    <property type="entry name" value="2-Hacid_dh_1"/>
    <property type="match status" value="1"/>
</dbReference>
<dbReference type="EMBL" id="JBJQND010000015">
    <property type="protein sequence ID" value="KAL3852504.1"/>
    <property type="molecule type" value="Genomic_DNA"/>
</dbReference>
<sequence>MLTVYCATTMYPELAASVQAALPNANVINVKVLERGIVAPENEDDFLENAEIVIGNNLVASNYLYKFKKLKWYHTHAAGIDPITNKINAELPLPPFTLTRRTAARNISAQYVITYILATERKVLHLAEAQIRKSWNWSTFDHSRPLESLTIGILGVGSIGTEVARLCKAFGMKTLGMVRDKDLLQNRSSYIDVYRTKEDMPDLLTNSDYLCCCLPSTSETKGLLSGDILSHCKDRGTVLINVGRGDLIDEDTLVKALTNNWLGGAVLDVVPKEPLSADSRLWTLPNMVITPHISGWSKDPKVRKAVVEEFVVNYNNFLAGKPMNYVVDWSRGY</sequence>
<protein>
    <recommendedName>
        <fullName evidence="3">D-isomer specific 2-hydroxyacid dehydrogenase NAD-binding domain-containing protein</fullName>
    </recommendedName>
</protein>
<dbReference type="InterPro" id="IPR036291">
    <property type="entry name" value="NAD(P)-bd_dom_sf"/>
</dbReference>
<organism evidence="4 5">
    <name type="scientific">Sinanodonta woodiana</name>
    <name type="common">Chinese pond mussel</name>
    <name type="synonym">Anodonta woodiana</name>
    <dbReference type="NCBI Taxonomy" id="1069815"/>
    <lineage>
        <taxon>Eukaryota</taxon>
        <taxon>Metazoa</taxon>
        <taxon>Spiralia</taxon>
        <taxon>Lophotrochozoa</taxon>
        <taxon>Mollusca</taxon>
        <taxon>Bivalvia</taxon>
        <taxon>Autobranchia</taxon>
        <taxon>Heteroconchia</taxon>
        <taxon>Palaeoheterodonta</taxon>
        <taxon>Unionida</taxon>
        <taxon>Unionoidea</taxon>
        <taxon>Unionidae</taxon>
        <taxon>Unioninae</taxon>
        <taxon>Sinanodonta</taxon>
    </lineage>
</organism>
<dbReference type="AlphaFoldDB" id="A0ABD3USN3"/>